<comment type="function">
    <text evidence="10">Involved in the glycolate utilization. Catalyzes the condensation and subsequent hydrolysis of acetyl-coenzyme A (acetyl-CoA) and glyoxylate to form malate and CoA.</text>
</comment>
<dbReference type="InterPro" id="IPR006253">
    <property type="entry name" value="Malate_synthG"/>
</dbReference>
<feature type="binding site" evidence="10">
    <location>
        <position position="537"/>
    </location>
    <ligand>
        <name>acetyl-CoA</name>
        <dbReference type="ChEBI" id="CHEBI:57288"/>
    </ligand>
</feature>
<feature type="domain" description="Malate synthase N-terminal" evidence="14">
    <location>
        <begin position="17"/>
        <end position="70"/>
    </location>
</feature>
<evidence type="ECO:0000313" key="17">
    <source>
        <dbReference type="EMBL" id="GLQ55666.1"/>
    </source>
</evidence>
<dbReference type="InterPro" id="IPR048355">
    <property type="entry name" value="MS_C"/>
</dbReference>
<feature type="binding site" evidence="10">
    <location>
        <position position="278"/>
    </location>
    <ligand>
        <name>acetyl-CoA</name>
        <dbReference type="ChEBI" id="CHEBI:57288"/>
    </ligand>
</feature>
<name>A0ABQ5W7R3_9HYPH</name>
<evidence type="ECO:0000256" key="8">
    <source>
        <dbReference type="ARBA" id="ARBA00023097"/>
    </source>
</evidence>
<evidence type="ECO:0000256" key="2">
    <source>
        <dbReference type="ARBA" id="ARBA00022435"/>
    </source>
</evidence>
<keyword evidence="5 10" id="KW-0808">Transferase</keyword>
<dbReference type="Pfam" id="PF20658">
    <property type="entry name" value="MSG_insertion"/>
    <property type="match status" value="1"/>
</dbReference>
<keyword evidence="4 10" id="KW-0816">Tricarboxylic acid cycle</keyword>
<feature type="binding site" evidence="10">
    <location>
        <position position="428"/>
    </location>
    <ligand>
        <name>glyoxylate</name>
        <dbReference type="ChEBI" id="CHEBI:36655"/>
    </ligand>
</feature>
<comment type="caution">
    <text evidence="10">Lacks conserved residue(s) required for the propagation of feature annotation.</text>
</comment>
<dbReference type="Pfam" id="PF20656">
    <property type="entry name" value="MS_N"/>
    <property type="match status" value="1"/>
</dbReference>
<dbReference type="Gene3D" id="1.20.1220.12">
    <property type="entry name" value="Malate synthase, domain III"/>
    <property type="match status" value="1"/>
</dbReference>
<feature type="binding site" evidence="10">
    <location>
        <position position="118"/>
    </location>
    <ligand>
        <name>acetyl-CoA</name>
        <dbReference type="ChEBI" id="CHEBI:57288"/>
    </ligand>
</feature>
<dbReference type="Gene3D" id="3.20.20.360">
    <property type="entry name" value="Malate synthase, domain 3"/>
    <property type="match status" value="2"/>
</dbReference>
<dbReference type="NCBIfam" id="TIGR01345">
    <property type="entry name" value="malate_syn_G"/>
    <property type="match status" value="1"/>
</dbReference>
<reference evidence="18" key="1">
    <citation type="journal article" date="2019" name="Int. J. Syst. Evol. Microbiol.">
        <title>The Global Catalogue of Microorganisms (GCM) 10K type strain sequencing project: providing services to taxonomists for standard genome sequencing and annotation.</title>
        <authorList>
            <consortium name="The Broad Institute Genomics Platform"/>
            <consortium name="The Broad Institute Genome Sequencing Center for Infectious Disease"/>
            <person name="Wu L."/>
            <person name="Ma J."/>
        </authorList>
    </citation>
    <scope>NUCLEOTIDE SEQUENCE [LARGE SCALE GENOMIC DNA]</scope>
    <source>
        <strain evidence="18">NBRC 112416</strain>
    </source>
</reference>
<evidence type="ECO:0000256" key="7">
    <source>
        <dbReference type="ARBA" id="ARBA00022842"/>
    </source>
</evidence>
<dbReference type="InterPro" id="IPR048356">
    <property type="entry name" value="MS_N"/>
</dbReference>
<evidence type="ECO:0000256" key="1">
    <source>
        <dbReference type="ARBA" id="ARBA00001946"/>
    </source>
</evidence>
<feature type="binding site" evidence="10">
    <location>
        <position position="456"/>
    </location>
    <ligand>
        <name>Mg(2+)</name>
        <dbReference type="ChEBI" id="CHEBI:18420"/>
    </ligand>
</feature>
<feature type="binding site" evidence="10">
    <location>
        <begin position="125"/>
        <end position="126"/>
    </location>
    <ligand>
        <name>acetyl-CoA</name>
        <dbReference type="ChEBI" id="CHEBI:57288"/>
    </ligand>
</feature>
<comment type="catalytic activity">
    <reaction evidence="9 10 12">
        <text>glyoxylate + acetyl-CoA + H2O = (S)-malate + CoA + H(+)</text>
        <dbReference type="Rhea" id="RHEA:18181"/>
        <dbReference type="ChEBI" id="CHEBI:15377"/>
        <dbReference type="ChEBI" id="CHEBI:15378"/>
        <dbReference type="ChEBI" id="CHEBI:15589"/>
        <dbReference type="ChEBI" id="CHEBI:36655"/>
        <dbReference type="ChEBI" id="CHEBI:57287"/>
        <dbReference type="ChEBI" id="CHEBI:57288"/>
        <dbReference type="EC" id="2.3.3.9"/>
    </reaction>
</comment>
<dbReference type="Pfam" id="PF20659">
    <property type="entry name" value="MS_C"/>
    <property type="match status" value="1"/>
</dbReference>
<evidence type="ECO:0000259" key="14">
    <source>
        <dbReference type="Pfam" id="PF20656"/>
    </source>
</evidence>
<evidence type="ECO:0000256" key="9">
    <source>
        <dbReference type="ARBA" id="ARBA00047918"/>
    </source>
</evidence>
<proteinExistence type="inferred from homology"/>
<feature type="domain" description="Malate synthase G alpha-beta insertion" evidence="15">
    <location>
        <begin position="160"/>
        <end position="237"/>
    </location>
</feature>
<evidence type="ECO:0000259" key="16">
    <source>
        <dbReference type="Pfam" id="PF20659"/>
    </source>
</evidence>
<feature type="modified residue" description="Cysteine sulfenic acid (-SOH)" evidence="10">
    <location>
        <position position="613"/>
    </location>
</feature>
<feature type="binding site" evidence="10">
    <location>
        <position position="342"/>
    </location>
    <ligand>
        <name>glyoxylate</name>
        <dbReference type="ChEBI" id="CHEBI:36655"/>
    </ligand>
</feature>
<evidence type="ECO:0000256" key="12">
    <source>
        <dbReference type="RuleBase" id="RU003572"/>
    </source>
</evidence>
<dbReference type="NCBIfam" id="NF002825">
    <property type="entry name" value="PRK02999.1"/>
    <property type="match status" value="1"/>
</dbReference>
<comment type="subcellular location">
    <subcellularLocation>
        <location evidence="10 12">Cytoplasm</location>
    </subcellularLocation>
</comment>
<comment type="caution">
    <text evidence="17">The sequence shown here is derived from an EMBL/GenBank/DDBJ whole genome shotgun (WGS) entry which is preliminary data.</text>
</comment>
<feature type="active site" description="Proton acceptor" evidence="10">
    <location>
        <position position="342"/>
    </location>
</feature>
<comment type="cofactor">
    <cofactor evidence="1 10">
        <name>Mg(2+)</name>
        <dbReference type="ChEBI" id="CHEBI:18420"/>
    </cofactor>
</comment>
<keyword evidence="8 10" id="KW-0558">Oxidation</keyword>
<dbReference type="EC" id="2.3.3.9" evidence="10 11"/>
<dbReference type="PANTHER" id="PTHR42739">
    <property type="entry name" value="MALATE SYNTHASE G"/>
    <property type="match status" value="1"/>
</dbReference>
<dbReference type="HAMAP" id="MF_00641">
    <property type="entry name" value="Malate_synth_G"/>
    <property type="match status" value="1"/>
</dbReference>
<feature type="binding site" evidence="10">
    <location>
        <position position="428"/>
    </location>
    <ligand>
        <name>Mg(2+)</name>
        <dbReference type="ChEBI" id="CHEBI:18420"/>
    </ligand>
</feature>
<protein>
    <recommendedName>
        <fullName evidence="10 11">Malate synthase G</fullName>
        <ecNumber evidence="10 11">2.3.3.9</ecNumber>
    </recommendedName>
</protein>
<dbReference type="InterPro" id="IPR048357">
    <property type="entry name" value="MSG_insertion"/>
</dbReference>
<organism evidence="17 18">
    <name type="scientific">Devosia nitrariae</name>
    <dbReference type="NCBI Taxonomy" id="2071872"/>
    <lineage>
        <taxon>Bacteria</taxon>
        <taxon>Pseudomonadati</taxon>
        <taxon>Pseudomonadota</taxon>
        <taxon>Alphaproteobacteria</taxon>
        <taxon>Hyphomicrobiales</taxon>
        <taxon>Devosiaceae</taxon>
        <taxon>Devosia</taxon>
    </lineage>
</organism>
<gene>
    <name evidence="10 17" type="primary">glcB</name>
    <name evidence="17" type="ORF">GCM10010862_29250</name>
</gene>
<feature type="domain" description="Malate synthase TIM barrel" evidence="13">
    <location>
        <begin position="339"/>
        <end position="558"/>
    </location>
</feature>
<dbReference type="Proteomes" id="UP001156691">
    <property type="component" value="Unassembled WGS sequence"/>
</dbReference>
<keyword evidence="2 10" id="KW-0329">Glyoxylate bypass</keyword>
<keyword evidence="6 10" id="KW-0479">Metal-binding</keyword>
<dbReference type="InterPro" id="IPR044856">
    <property type="entry name" value="Malate_synth_C_sf"/>
</dbReference>
<evidence type="ECO:0000313" key="18">
    <source>
        <dbReference type="Proteomes" id="UP001156691"/>
    </source>
</evidence>
<evidence type="ECO:0000256" key="3">
    <source>
        <dbReference type="ARBA" id="ARBA00022490"/>
    </source>
</evidence>
<feature type="domain" description="Malate synthase C-terminal" evidence="16">
    <location>
        <begin position="587"/>
        <end position="687"/>
    </location>
</feature>
<dbReference type="InterPro" id="IPR011076">
    <property type="entry name" value="Malate_synth_sf"/>
</dbReference>
<feature type="active site" description="Proton donor" evidence="10">
    <location>
        <position position="627"/>
    </location>
</feature>
<dbReference type="SUPFAM" id="SSF51645">
    <property type="entry name" value="Malate synthase G"/>
    <property type="match status" value="1"/>
</dbReference>
<sequence length="722" mass="78578">MSDYQEKSGLKVHPLLVDFIENEALPGTGVFAERFWSGFAGLVGEHSVTNTRLLAKRDELQGRIDDWHRAHGAIAGDPVGYETFLREIGYLVDEPADFEIETTGLDPEITSLCGPQLVVPVSNARYALNAANARWGSLYDAYYGTDAISREGELAPGSSYNATRGQAVIDKAAEFLDLAFPLAKGSHREATAYVVAEQAGLANFVIDTAAGPTMLKDPSAFAAYGQQGERAEVVLRHNGLHAILVVDKTHPIGISQASGLADVVVESALTTIQDCEDSVAAVDAEDKVDVYRNWLGLMNGTLQETFEKNGRTISRKLRADKTYTDPDGKPLTLKGRALLLVRNVGHLMTTNAVLDTAGRPIGEGLMDAAVTALCAMSDKVNSRTGAIYVVKPKMHGPEEVAFACDIFASVEKMLGLQPLTIKIGIMDEERRTSANLKAAIFEARQRVFFINTGFLDRTGDEIHTSMEAGAVLRKDDIKAARWLQAYEDRNVLIGLATGFSGRAQIGKGMWARPEDMAAMLEAKVAHPQSGANTAWVPSPTAATLHALHYHMVDVFEAQKVRRGEPLPPLAELFSMPVLEPFALSREEIVRELENNAQGILGYVVRWVQQGVGCSKVPDINNVALMEDRATCRISSQAVANWLRHGLVSKDEVTSVFERMAAVVDKQNEGDPLYRPMSENFQSVAFQAALDLALHGADQPSGYTEPVLHARRAQVKARQARSG</sequence>
<evidence type="ECO:0000256" key="5">
    <source>
        <dbReference type="ARBA" id="ARBA00022679"/>
    </source>
</evidence>
<dbReference type="EMBL" id="BSNS01000012">
    <property type="protein sequence ID" value="GLQ55666.1"/>
    <property type="molecule type" value="Genomic_DNA"/>
</dbReference>
<evidence type="ECO:0000259" key="15">
    <source>
        <dbReference type="Pfam" id="PF20658"/>
    </source>
</evidence>
<evidence type="ECO:0000256" key="6">
    <source>
        <dbReference type="ARBA" id="ARBA00022723"/>
    </source>
</evidence>
<comment type="subunit">
    <text evidence="10">Monomer.</text>
</comment>
<dbReference type="InterPro" id="IPR046363">
    <property type="entry name" value="MS_N_TIM-barrel_dom"/>
</dbReference>
<dbReference type="PANTHER" id="PTHR42739:SF1">
    <property type="entry name" value="MALATE SYNTHASE G"/>
    <property type="match status" value="1"/>
</dbReference>
<dbReference type="InterPro" id="IPR001465">
    <property type="entry name" value="Malate_synthase_TIM"/>
</dbReference>
<evidence type="ECO:0000259" key="13">
    <source>
        <dbReference type="Pfam" id="PF01274"/>
    </source>
</evidence>
<evidence type="ECO:0000256" key="10">
    <source>
        <dbReference type="HAMAP-Rule" id="MF_00641"/>
    </source>
</evidence>
<keyword evidence="18" id="KW-1185">Reference proteome</keyword>
<keyword evidence="3 10" id="KW-0963">Cytoplasm</keyword>
<dbReference type="Pfam" id="PF01274">
    <property type="entry name" value="MS_TIM-barrel"/>
    <property type="match status" value="1"/>
</dbReference>
<feature type="binding site" evidence="10">
    <location>
        <begin position="453"/>
        <end position="456"/>
    </location>
    <ligand>
        <name>glyoxylate</name>
        <dbReference type="ChEBI" id="CHEBI:36655"/>
    </ligand>
</feature>
<evidence type="ECO:0000256" key="11">
    <source>
        <dbReference type="NCBIfam" id="TIGR01345"/>
    </source>
</evidence>
<feature type="binding site" evidence="10">
    <location>
        <position position="315"/>
    </location>
    <ligand>
        <name>acetyl-CoA</name>
        <dbReference type="ChEBI" id="CHEBI:57288"/>
    </ligand>
</feature>
<comment type="similarity">
    <text evidence="10 12">Belongs to the malate synthase family. GlcB subfamily.</text>
</comment>
<dbReference type="RefSeq" id="WP_284341084.1">
    <property type="nucleotide sequence ID" value="NZ_BSNS01000012.1"/>
</dbReference>
<comment type="pathway">
    <text evidence="10 12">Carbohydrate metabolism; glyoxylate cycle; (S)-malate from isocitrate: step 2/2.</text>
</comment>
<evidence type="ECO:0000256" key="4">
    <source>
        <dbReference type="ARBA" id="ARBA00022532"/>
    </source>
</evidence>
<keyword evidence="7 10" id="KW-0460">Magnesium</keyword>
<accession>A0ABQ5W7R3</accession>